<keyword evidence="4" id="KW-0346">Stress response</keyword>
<dbReference type="PANTHER" id="PTHR11527">
    <property type="entry name" value="HEAT-SHOCK PROTEIN 20 FAMILY MEMBER"/>
    <property type="match status" value="1"/>
</dbReference>
<evidence type="ECO:0000313" key="4">
    <source>
        <dbReference type="EMBL" id="ACM06268.1"/>
    </source>
</evidence>
<evidence type="ECO:0000313" key="5">
    <source>
        <dbReference type="Proteomes" id="UP000000447"/>
    </source>
</evidence>
<sequence length="143" mass="16009">MAGRRSFDPWAEGFPWRELLEQAYGLRGERSGPMVAGVGVPVDIAELEDAYVIYAVIPGVEPAAMDLVVEDDRVVLRGEVREPSVDGQWVSRERRFGRFQRTIELPSPVDPERAEARYENGILVIRLPKAAPGRVRRIPVKAS</sequence>
<dbReference type="eggNOG" id="COG0071">
    <property type="taxonomic scope" value="Bacteria"/>
</dbReference>
<dbReference type="STRING" id="309801.trd_1262"/>
<proteinExistence type="inferred from homology"/>
<dbReference type="Gene3D" id="2.60.40.790">
    <property type="match status" value="1"/>
</dbReference>
<protein>
    <submittedName>
        <fullName evidence="4">Probable HspC2 heat shock protein</fullName>
    </submittedName>
</protein>
<dbReference type="Pfam" id="PF00011">
    <property type="entry name" value="HSP20"/>
    <property type="match status" value="1"/>
</dbReference>
<dbReference type="PROSITE" id="PS01031">
    <property type="entry name" value="SHSP"/>
    <property type="match status" value="1"/>
</dbReference>
<dbReference type="EMBL" id="CP001275">
    <property type="protein sequence ID" value="ACM06268.1"/>
    <property type="molecule type" value="Genomic_DNA"/>
</dbReference>
<accession>B9L1K2</accession>
<keyword evidence="5" id="KW-1185">Reference proteome</keyword>
<dbReference type="OrthoDB" id="9811615at2"/>
<dbReference type="InterPro" id="IPR002068">
    <property type="entry name" value="A-crystallin/Hsp20_dom"/>
</dbReference>
<comment type="similarity">
    <text evidence="1 2">Belongs to the small heat shock protein (HSP20) family.</text>
</comment>
<dbReference type="InterPro" id="IPR008978">
    <property type="entry name" value="HSP20-like_chaperone"/>
</dbReference>
<name>B9L1K2_THERP</name>
<dbReference type="SUPFAM" id="SSF49764">
    <property type="entry name" value="HSP20-like chaperones"/>
    <property type="match status" value="1"/>
</dbReference>
<dbReference type="Proteomes" id="UP000000447">
    <property type="component" value="Chromosome"/>
</dbReference>
<dbReference type="HOGENOM" id="CLU_046737_9_0_0"/>
<reference evidence="4 5" key="1">
    <citation type="journal article" date="2009" name="PLoS ONE">
        <title>Complete genome sequence of the aerobic CO-oxidizing thermophile Thermomicrobium roseum.</title>
        <authorList>
            <person name="Wu D."/>
            <person name="Raymond J."/>
            <person name="Wu M."/>
            <person name="Chatterji S."/>
            <person name="Ren Q."/>
            <person name="Graham J.E."/>
            <person name="Bryant D.A."/>
            <person name="Robb F."/>
            <person name="Colman A."/>
            <person name="Tallon L.J."/>
            <person name="Badger J.H."/>
            <person name="Madupu R."/>
            <person name="Ward N.L."/>
            <person name="Eisen J.A."/>
        </authorList>
    </citation>
    <scope>NUCLEOTIDE SEQUENCE [LARGE SCALE GENOMIC DNA]</scope>
    <source>
        <strain evidence="5">ATCC 27502 / DSM 5159 / P-2</strain>
    </source>
</reference>
<organism evidence="4 5">
    <name type="scientific">Thermomicrobium roseum (strain ATCC 27502 / DSM 5159 / P-2)</name>
    <dbReference type="NCBI Taxonomy" id="309801"/>
    <lineage>
        <taxon>Bacteria</taxon>
        <taxon>Pseudomonadati</taxon>
        <taxon>Thermomicrobiota</taxon>
        <taxon>Thermomicrobia</taxon>
        <taxon>Thermomicrobiales</taxon>
        <taxon>Thermomicrobiaceae</taxon>
        <taxon>Thermomicrobium</taxon>
    </lineage>
</organism>
<gene>
    <name evidence="4" type="ordered locus">trd_1262</name>
</gene>
<dbReference type="KEGG" id="tro:trd_1262"/>
<dbReference type="CDD" id="cd06464">
    <property type="entry name" value="ACD_sHsps-like"/>
    <property type="match status" value="1"/>
</dbReference>
<feature type="domain" description="SHSP" evidence="3">
    <location>
        <begin position="33"/>
        <end position="143"/>
    </location>
</feature>
<evidence type="ECO:0000256" key="2">
    <source>
        <dbReference type="RuleBase" id="RU003616"/>
    </source>
</evidence>
<evidence type="ECO:0000256" key="1">
    <source>
        <dbReference type="PROSITE-ProRule" id="PRU00285"/>
    </source>
</evidence>
<dbReference type="RefSeq" id="WP_015922213.1">
    <property type="nucleotide sequence ID" value="NC_011959.1"/>
</dbReference>
<dbReference type="InterPro" id="IPR031107">
    <property type="entry name" value="Small_HSP"/>
</dbReference>
<evidence type="ECO:0000259" key="3">
    <source>
        <dbReference type="PROSITE" id="PS01031"/>
    </source>
</evidence>
<dbReference type="AlphaFoldDB" id="B9L1K2"/>